<gene>
    <name evidence="2" type="ORF">DKX38_016962</name>
</gene>
<dbReference type="Proteomes" id="UP000326939">
    <property type="component" value="Chromosome 11"/>
</dbReference>
<keyword evidence="1" id="KW-1133">Transmembrane helix</keyword>
<keyword evidence="1" id="KW-0812">Transmembrane</keyword>
<name>A0A5N5KV54_9ROSI</name>
<reference evidence="3" key="1">
    <citation type="journal article" date="2019" name="Gigascience">
        <title>De novo genome assembly of the endangered Acer yangbiense, a plant species with extremely small populations endemic to Yunnan Province, China.</title>
        <authorList>
            <person name="Yang J."/>
            <person name="Wariss H.M."/>
            <person name="Tao L."/>
            <person name="Zhang R."/>
            <person name="Yun Q."/>
            <person name="Hollingsworth P."/>
            <person name="Dao Z."/>
            <person name="Luo G."/>
            <person name="Guo H."/>
            <person name="Ma Y."/>
            <person name="Sun W."/>
        </authorList>
    </citation>
    <scope>NUCLEOTIDE SEQUENCE [LARGE SCALE GENOMIC DNA]</scope>
    <source>
        <strain evidence="3">cv. br00</strain>
    </source>
</reference>
<evidence type="ECO:0000256" key="1">
    <source>
        <dbReference type="SAM" id="Phobius"/>
    </source>
</evidence>
<evidence type="ECO:0000313" key="2">
    <source>
        <dbReference type="EMBL" id="KAB5533876.1"/>
    </source>
</evidence>
<accession>A0A5N5KV54</accession>
<protein>
    <submittedName>
        <fullName evidence="2">Uncharacterized protein</fullName>
    </submittedName>
</protein>
<dbReference type="EMBL" id="VDCV01000011">
    <property type="protein sequence ID" value="KAB5533876.1"/>
    <property type="molecule type" value="Genomic_DNA"/>
</dbReference>
<comment type="caution">
    <text evidence="2">The sequence shown here is derived from an EMBL/GenBank/DDBJ whole genome shotgun (WGS) entry which is preliminary data.</text>
</comment>
<evidence type="ECO:0000313" key="3">
    <source>
        <dbReference type="Proteomes" id="UP000326939"/>
    </source>
</evidence>
<dbReference type="AlphaFoldDB" id="A0A5N5KV54"/>
<sequence>MEVNSGGIWAYLGLLDSFVYKQRNQRFDRDMGYAFLFFSFLLFLGFMVFLILKLAKEHPNCKFIAMATVSVLSDTVIEDSWNAKGNNKICKFASLLLSFFPTEDLGALSFLLNVSIDFIFSFSTLLGLLLFVLLRLRGYGIGMNSRFLYVYSYALTYWHALRFPSCSSRVLVVETWFPHSPNDFAEIVGSQKVKIIVESAFNSGLAGSSLLVPGSIPSQVSSQNIIVYGLFGSNAYKLKDNCMFSTYLQHRNLKSTVKLLLPQQPADDTEQLNVSLGVKADSELDLFLRMRGETFLVFVLNISAGVAKVGMELNAKILYYLLQESVAFGAWNMIGLDRTFMIIEYSHLSIASSNLE</sequence>
<keyword evidence="1" id="KW-0472">Membrane</keyword>
<organism evidence="2 3">
    <name type="scientific">Salix brachista</name>
    <dbReference type="NCBI Taxonomy" id="2182728"/>
    <lineage>
        <taxon>Eukaryota</taxon>
        <taxon>Viridiplantae</taxon>
        <taxon>Streptophyta</taxon>
        <taxon>Embryophyta</taxon>
        <taxon>Tracheophyta</taxon>
        <taxon>Spermatophyta</taxon>
        <taxon>Magnoliopsida</taxon>
        <taxon>eudicotyledons</taxon>
        <taxon>Gunneridae</taxon>
        <taxon>Pentapetalae</taxon>
        <taxon>rosids</taxon>
        <taxon>fabids</taxon>
        <taxon>Malpighiales</taxon>
        <taxon>Salicaceae</taxon>
        <taxon>Saliceae</taxon>
        <taxon>Salix</taxon>
    </lineage>
</organism>
<keyword evidence="3" id="KW-1185">Reference proteome</keyword>
<feature type="transmembrane region" description="Helical" evidence="1">
    <location>
        <begin position="31"/>
        <end position="52"/>
    </location>
</feature>
<proteinExistence type="predicted"/>
<feature type="transmembrane region" description="Helical" evidence="1">
    <location>
        <begin position="118"/>
        <end position="136"/>
    </location>
</feature>